<keyword evidence="1" id="KW-0812">Transmembrane</keyword>
<feature type="transmembrane region" description="Helical" evidence="1">
    <location>
        <begin position="21"/>
        <end position="44"/>
    </location>
</feature>
<feature type="transmembrane region" description="Helical" evidence="1">
    <location>
        <begin position="64"/>
        <end position="83"/>
    </location>
</feature>
<keyword evidence="1" id="KW-1133">Transmembrane helix</keyword>
<gene>
    <name evidence="2" type="ORF">SY89_00278</name>
</gene>
<dbReference type="EMBL" id="LGUC01000001">
    <property type="protein sequence ID" value="KPN29564.1"/>
    <property type="molecule type" value="Genomic_DNA"/>
</dbReference>
<sequence>MTRRRRPPSLGTVDRESYWGWVAAALFLLLPVDLLTTLLCAAVVGADAESNPWMVWLLTQSPTVLVAVHVAVGATAVAGFAVYESVSRRSERFGDVMLHAARVYLVLLVAVGFLVFWNNLSVLLFRRSLLAVLLP</sequence>
<keyword evidence="1" id="KW-0472">Membrane</keyword>
<evidence type="ECO:0008006" key="4">
    <source>
        <dbReference type="Google" id="ProtNLM"/>
    </source>
</evidence>
<evidence type="ECO:0000313" key="2">
    <source>
        <dbReference type="EMBL" id="KPN29564.1"/>
    </source>
</evidence>
<proteinExistence type="predicted"/>
<evidence type="ECO:0000313" key="3">
    <source>
        <dbReference type="Proteomes" id="UP000050535"/>
    </source>
</evidence>
<comment type="caution">
    <text evidence="2">The sequence shown here is derived from an EMBL/GenBank/DDBJ whole genome shotgun (WGS) entry which is preliminary data.</text>
</comment>
<dbReference type="AlphaFoldDB" id="A0A0P7H7Y6"/>
<feature type="transmembrane region" description="Helical" evidence="1">
    <location>
        <begin position="103"/>
        <end position="125"/>
    </location>
</feature>
<accession>A0A0P7H7Y6</accession>
<name>A0A0P7H7Y6_9EURY</name>
<dbReference type="STRING" id="699431.SY89_00278"/>
<organism evidence="2 3">
    <name type="scientific">Halolamina pelagica</name>
    <dbReference type="NCBI Taxonomy" id="699431"/>
    <lineage>
        <taxon>Archaea</taxon>
        <taxon>Methanobacteriati</taxon>
        <taxon>Methanobacteriota</taxon>
        <taxon>Stenosarchaea group</taxon>
        <taxon>Halobacteria</taxon>
        <taxon>Halobacteriales</taxon>
        <taxon>Haloferacaceae</taxon>
    </lineage>
</organism>
<dbReference type="RefSeq" id="WP_054582837.1">
    <property type="nucleotide sequence ID" value="NZ_LGUC01000001.1"/>
</dbReference>
<protein>
    <recommendedName>
        <fullName evidence="4">DUF5658 domain-containing protein</fullName>
    </recommendedName>
</protein>
<evidence type="ECO:0000256" key="1">
    <source>
        <dbReference type="SAM" id="Phobius"/>
    </source>
</evidence>
<dbReference type="Proteomes" id="UP000050535">
    <property type="component" value="Unassembled WGS sequence"/>
</dbReference>
<reference evidence="3" key="1">
    <citation type="submission" date="2013-11" db="EMBL/GenBank/DDBJ databases">
        <authorList>
            <person name="Hoang H.T."/>
            <person name="Killian M.L."/>
            <person name="Madson D.M."/>
            <person name="Arruda P.H.E."/>
            <person name="Sun D."/>
            <person name="Schwartz K.J."/>
            <person name="Yoon K."/>
        </authorList>
    </citation>
    <scope>NUCLEOTIDE SEQUENCE [LARGE SCALE GENOMIC DNA]</scope>
    <source>
        <strain evidence="3">CDK2</strain>
    </source>
</reference>
<keyword evidence="3" id="KW-1185">Reference proteome</keyword>